<reference evidence="1" key="4">
    <citation type="submission" date="2019-03" db="UniProtKB">
        <authorList>
            <consortium name="EnsemblPlants"/>
        </authorList>
    </citation>
    <scope>IDENTIFICATION</scope>
</reference>
<organism evidence="1 2">
    <name type="scientific">Aegilops tauschii subsp. strangulata</name>
    <name type="common">Goatgrass</name>
    <dbReference type="NCBI Taxonomy" id="200361"/>
    <lineage>
        <taxon>Eukaryota</taxon>
        <taxon>Viridiplantae</taxon>
        <taxon>Streptophyta</taxon>
        <taxon>Embryophyta</taxon>
        <taxon>Tracheophyta</taxon>
        <taxon>Spermatophyta</taxon>
        <taxon>Magnoliopsida</taxon>
        <taxon>Liliopsida</taxon>
        <taxon>Poales</taxon>
        <taxon>Poaceae</taxon>
        <taxon>BOP clade</taxon>
        <taxon>Pooideae</taxon>
        <taxon>Triticodae</taxon>
        <taxon>Triticeae</taxon>
        <taxon>Triticinae</taxon>
        <taxon>Aegilops</taxon>
    </lineage>
</organism>
<reference evidence="2" key="2">
    <citation type="journal article" date="2017" name="Nat. Plants">
        <title>The Aegilops tauschii genome reveals multiple impacts of transposons.</title>
        <authorList>
            <person name="Zhao G."/>
            <person name="Zou C."/>
            <person name="Li K."/>
            <person name="Wang K."/>
            <person name="Li T."/>
            <person name="Gao L."/>
            <person name="Zhang X."/>
            <person name="Wang H."/>
            <person name="Yang Z."/>
            <person name="Liu X."/>
            <person name="Jiang W."/>
            <person name="Mao L."/>
            <person name="Kong X."/>
            <person name="Jiao Y."/>
            <person name="Jia J."/>
        </authorList>
    </citation>
    <scope>NUCLEOTIDE SEQUENCE [LARGE SCALE GENOMIC DNA]</scope>
    <source>
        <strain evidence="2">cv. AL8/78</strain>
    </source>
</reference>
<reference evidence="2" key="1">
    <citation type="journal article" date="2014" name="Science">
        <title>Ancient hybridizations among the ancestral genomes of bread wheat.</title>
        <authorList>
            <consortium name="International Wheat Genome Sequencing Consortium,"/>
            <person name="Marcussen T."/>
            <person name="Sandve S.R."/>
            <person name="Heier L."/>
            <person name="Spannagl M."/>
            <person name="Pfeifer M."/>
            <person name="Jakobsen K.S."/>
            <person name="Wulff B.B."/>
            <person name="Steuernagel B."/>
            <person name="Mayer K.F."/>
            <person name="Olsen O.A."/>
        </authorList>
    </citation>
    <scope>NUCLEOTIDE SEQUENCE [LARGE SCALE GENOMIC DNA]</scope>
    <source>
        <strain evidence="2">cv. AL8/78</strain>
    </source>
</reference>
<dbReference type="EnsemblPlants" id="AET3Gv20247000.12">
    <property type="protein sequence ID" value="AET3Gv20247000.12"/>
    <property type="gene ID" value="AET3Gv20247000"/>
</dbReference>
<name>A0A453E7E9_AEGTS</name>
<sequence>MGRLDPSDCKFSENVPVFLGHRDANVRKHSVMHTSCQRPRGLFCFCFCF</sequence>
<keyword evidence="2" id="KW-1185">Reference proteome</keyword>
<evidence type="ECO:0000313" key="2">
    <source>
        <dbReference type="Proteomes" id="UP000015105"/>
    </source>
</evidence>
<dbReference type="AlphaFoldDB" id="A0A453E7E9"/>
<reference evidence="1" key="3">
    <citation type="journal article" date="2017" name="Nature">
        <title>Genome sequence of the progenitor of the wheat D genome Aegilops tauschii.</title>
        <authorList>
            <person name="Luo M.C."/>
            <person name="Gu Y.Q."/>
            <person name="Puiu D."/>
            <person name="Wang H."/>
            <person name="Twardziok S.O."/>
            <person name="Deal K.R."/>
            <person name="Huo N."/>
            <person name="Zhu T."/>
            <person name="Wang L."/>
            <person name="Wang Y."/>
            <person name="McGuire P.E."/>
            <person name="Liu S."/>
            <person name="Long H."/>
            <person name="Ramasamy R.K."/>
            <person name="Rodriguez J.C."/>
            <person name="Van S.L."/>
            <person name="Yuan L."/>
            <person name="Wang Z."/>
            <person name="Xia Z."/>
            <person name="Xiao L."/>
            <person name="Anderson O.D."/>
            <person name="Ouyang S."/>
            <person name="Liang Y."/>
            <person name="Zimin A.V."/>
            <person name="Pertea G."/>
            <person name="Qi P."/>
            <person name="Bennetzen J.L."/>
            <person name="Dai X."/>
            <person name="Dawson M.W."/>
            <person name="Muller H.G."/>
            <person name="Kugler K."/>
            <person name="Rivarola-Duarte L."/>
            <person name="Spannagl M."/>
            <person name="Mayer K.F.X."/>
            <person name="Lu F.H."/>
            <person name="Bevan M.W."/>
            <person name="Leroy P."/>
            <person name="Li P."/>
            <person name="You F.M."/>
            <person name="Sun Q."/>
            <person name="Liu Z."/>
            <person name="Lyons E."/>
            <person name="Wicker T."/>
            <person name="Salzberg S.L."/>
            <person name="Devos K.M."/>
            <person name="Dvorak J."/>
        </authorList>
    </citation>
    <scope>NUCLEOTIDE SEQUENCE [LARGE SCALE GENOMIC DNA]</scope>
    <source>
        <strain evidence="1">cv. AL8/78</strain>
    </source>
</reference>
<protein>
    <submittedName>
        <fullName evidence="1">Uncharacterized protein</fullName>
    </submittedName>
</protein>
<evidence type="ECO:0000313" key="1">
    <source>
        <dbReference type="EnsemblPlants" id="AET3Gv20247000.12"/>
    </source>
</evidence>
<dbReference type="Proteomes" id="UP000015105">
    <property type="component" value="Chromosome 3D"/>
</dbReference>
<proteinExistence type="predicted"/>
<reference evidence="1" key="5">
    <citation type="journal article" date="2021" name="G3 (Bethesda)">
        <title>Aegilops tauschii genome assembly Aet v5.0 features greater sequence contiguity and improved annotation.</title>
        <authorList>
            <person name="Wang L."/>
            <person name="Zhu T."/>
            <person name="Rodriguez J.C."/>
            <person name="Deal K.R."/>
            <person name="Dubcovsky J."/>
            <person name="McGuire P.E."/>
            <person name="Lux T."/>
            <person name="Spannagl M."/>
            <person name="Mayer K.F.X."/>
            <person name="Baldrich P."/>
            <person name="Meyers B.C."/>
            <person name="Huo N."/>
            <person name="Gu Y.Q."/>
            <person name="Zhou H."/>
            <person name="Devos K.M."/>
            <person name="Bennetzen J.L."/>
            <person name="Unver T."/>
            <person name="Budak H."/>
            <person name="Gulick P.J."/>
            <person name="Galiba G."/>
            <person name="Kalapos B."/>
            <person name="Nelson D.R."/>
            <person name="Li P."/>
            <person name="You F.M."/>
            <person name="Luo M.C."/>
            <person name="Dvorak J."/>
        </authorList>
    </citation>
    <scope>NUCLEOTIDE SEQUENCE [LARGE SCALE GENOMIC DNA]</scope>
    <source>
        <strain evidence="1">cv. AL8/78</strain>
    </source>
</reference>
<accession>A0A453E7E9</accession>
<dbReference type="Gramene" id="AET3Gv20247000.12">
    <property type="protein sequence ID" value="AET3Gv20247000.12"/>
    <property type="gene ID" value="AET3Gv20247000"/>
</dbReference>